<protein>
    <submittedName>
        <fullName evidence="2">Uncharacterized protein</fullName>
    </submittedName>
</protein>
<evidence type="ECO:0000313" key="2">
    <source>
        <dbReference type="EMBL" id="PKI18266.1"/>
    </source>
</evidence>
<dbReference type="AlphaFoldDB" id="A0A2I0HEM1"/>
<dbReference type="EMBL" id="PGOL01040069">
    <property type="protein sequence ID" value="PKI18266.1"/>
    <property type="molecule type" value="Genomic_DNA"/>
</dbReference>
<evidence type="ECO:0000256" key="1">
    <source>
        <dbReference type="SAM" id="MobiDB-lite"/>
    </source>
</evidence>
<feature type="compositionally biased region" description="Polar residues" evidence="1">
    <location>
        <begin position="54"/>
        <end position="64"/>
    </location>
</feature>
<feature type="non-terminal residue" evidence="2">
    <location>
        <position position="1"/>
    </location>
</feature>
<dbReference type="Proteomes" id="UP000233551">
    <property type="component" value="Unassembled WGS sequence"/>
</dbReference>
<gene>
    <name evidence="2" type="ORF">CRG98_049460</name>
</gene>
<feature type="compositionally biased region" description="Polar residues" evidence="1">
    <location>
        <begin position="1"/>
        <end position="10"/>
    </location>
</feature>
<reference evidence="2 3" key="1">
    <citation type="submission" date="2017-11" db="EMBL/GenBank/DDBJ databases">
        <title>De-novo sequencing of pomegranate (Punica granatum L.) genome.</title>
        <authorList>
            <person name="Akparov Z."/>
            <person name="Amiraslanov A."/>
            <person name="Hajiyeva S."/>
            <person name="Abbasov M."/>
            <person name="Kaur K."/>
            <person name="Hamwieh A."/>
            <person name="Solovyev V."/>
            <person name="Salamov A."/>
            <person name="Braich B."/>
            <person name="Kosarev P."/>
            <person name="Mahmoud A."/>
            <person name="Hajiyev E."/>
            <person name="Babayeva S."/>
            <person name="Izzatullayeva V."/>
            <person name="Mammadov A."/>
            <person name="Mammadov A."/>
            <person name="Sharifova S."/>
            <person name="Ojaghi J."/>
            <person name="Eynullazada K."/>
            <person name="Bayramov B."/>
            <person name="Abdulazimova A."/>
            <person name="Shahmuradov I."/>
        </authorList>
    </citation>
    <scope>NUCLEOTIDE SEQUENCE [LARGE SCALE GENOMIC DNA]</scope>
    <source>
        <strain evidence="3">cv. AG2017</strain>
        <tissue evidence="2">Leaf</tissue>
    </source>
</reference>
<proteinExistence type="predicted"/>
<keyword evidence="3" id="KW-1185">Reference proteome</keyword>
<organism evidence="2 3">
    <name type="scientific">Punica granatum</name>
    <name type="common">Pomegranate</name>
    <dbReference type="NCBI Taxonomy" id="22663"/>
    <lineage>
        <taxon>Eukaryota</taxon>
        <taxon>Viridiplantae</taxon>
        <taxon>Streptophyta</taxon>
        <taxon>Embryophyta</taxon>
        <taxon>Tracheophyta</taxon>
        <taxon>Spermatophyta</taxon>
        <taxon>Magnoliopsida</taxon>
        <taxon>eudicotyledons</taxon>
        <taxon>Gunneridae</taxon>
        <taxon>Pentapetalae</taxon>
        <taxon>rosids</taxon>
        <taxon>malvids</taxon>
        <taxon>Myrtales</taxon>
        <taxon>Lythraceae</taxon>
        <taxon>Punica</taxon>
    </lineage>
</organism>
<sequence length="64" mass="7124">HKQMNEQTNGFEHGEEQSNPRGTHAGVRGRTCACWRAGQRAGVRTPPEKDNLHSFCSENKANGF</sequence>
<feature type="region of interest" description="Disordered" evidence="1">
    <location>
        <begin position="40"/>
        <end position="64"/>
    </location>
</feature>
<comment type="caution">
    <text evidence="2">The sequence shown here is derived from an EMBL/GenBank/DDBJ whole genome shotgun (WGS) entry which is preliminary data.</text>
</comment>
<name>A0A2I0HEM1_PUNGR</name>
<evidence type="ECO:0000313" key="3">
    <source>
        <dbReference type="Proteomes" id="UP000233551"/>
    </source>
</evidence>
<accession>A0A2I0HEM1</accession>
<feature type="region of interest" description="Disordered" evidence="1">
    <location>
        <begin position="1"/>
        <end position="28"/>
    </location>
</feature>